<name>A0A1J9PAY1_9EURO</name>
<protein>
    <submittedName>
        <fullName evidence="2">Uncharacterized protein</fullName>
    </submittedName>
</protein>
<feature type="compositionally biased region" description="Basic and acidic residues" evidence="1">
    <location>
        <begin position="28"/>
        <end position="38"/>
    </location>
</feature>
<proteinExistence type="predicted"/>
<comment type="caution">
    <text evidence="2">The sequence shown here is derived from an EMBL/GenBank/DDBJ whole genome shotgun (WGS) entry which is preliminary data.</text>
</comment>
<organism evidence="2 3">
    <name type="scientific">Blastomyces percursus</name>
    <dbReference type="NCBI Taxonomy" id="1658174"/>
    <lineage>
        <taxon>Eukaryota</taxon>
        <taxon>Fungi</taxon>
        <taxon>Dikarya</taxon>
        <taxon>Ascomycota</taxon>
        <taxon>Pezizomycotina</taxon>
        <taxon>Eurotiomycetes</taxon>
        <taxon>Eurotiomycetidae</taxon>
        <taxon>Onygenales</taxon>
        <taxon>Ajellomycetaceae</taxon>
        <taxon>Blastomyces</taxon>
    </lineage>
</organism>
<gene>
    <name evidence="2" type="ORF">ACJ73_09174</name>
</gene>
<evidence type="ECO:0000313" key="3">
    <source>
        <dbReference type="Proteomes" id="UP000242791"/>
    </source>
</evidence>
<dbReference type="EMBL" id="LGTZ01002453">
    <property type="protein sequence ID" value="OJD13713.1"/>
    <property type="molecule type" value="Genomic_DNA"/>
</dbReference>
<dbReference type="VEuPathDB" id="FungiDB:ACJ73_09174"/>
<sequence length="59" mass="6421">MPLPLEKGEAPAGQGRKTGPGHQRMHLKATEREPDRTSTAEMTNAPCTTQSTRSDSENE</sequence>
<feature type="compositionally biased region" description="Polar residues" evidence="1">
    <location>
        <begin position="39"/>
        <end position="53"/>
    </location>
</feature>
<dbReference type="AlphaFoldDB" id="A0A1J9PAY1"/>
<accession>A0A1J9PAY1</accession>
<evidence type="ECO:0000256" key="1">
    <source>
        <dbReference type="SAM" id="MobiDB-lite"/>
    </source>
</evidence>
<keyword evidence="3" id="KW-1185">Reference proteome</keyword>
<reference evidence="2 3" key="1">
    <citation type="submission" date="2015-08" db="EMBL/GenBank/DDBJ databases">
        <title>Emmonsia species relationships and genome sequence.</title>
        <authorList>
            <person name="Cuomo C.A."/>
            <person name="Schwartz I.S."/>
            <person name="Kenyon C."/>
            <person name="De Hoog G.S."/>
            <person name="Govender N.P."/>
            <person name="Botha A."/>
            <person name="Moreno L."/>
            <person name="De Vries M."/>
            <person name="Munoz J.F."/>
            <person name="Stielow J.B."/>
        </authorList>
    </citation>
    <scope>NUCLEOTIDE SEQUENCE [LARGE SCALE GENOMIC DNA]</scope>
    <source>
        <strain evidence="2 3">EI222</strain>
    </source>
</reference>
<evidence type="ECO:0000313" key="2">
    <source>
        <dbReference type="EMBL" id="OJD13713.1"/>
    </source>
</evidence>
<dbReference type="Proteomes" id="UP000242791">
    <property type="component" value="Unassembled WGS sequence"/>
</dbReference>
<feature type="region of interest" description="Disordered" evidence="1">
    <location>
        <begin position="1"/>
        <end position="59"/>
    </location>
</feature>